<dbReference type="RefSeq" id="WP_167077207.1">
    <property type="nucleotide sequence ID" value="NZ_VVIW01000007.1"/>
</dbReference>
<evidence type="ECO:0000313" key="3">
    <source>
        <dbReference type="Proteomes" id="UP000819052"/>
    </source>
</evidence>
<proteinExistence type="predicted"/>
<dbReference type="InterPro" id="IPR052735">
    <property type="entry name" value="NAD_biosynth-regulator"/>
</dbReference>
<sequence>MMPVLRVAILGAESSGKSTLAAALAAHFGTVWVPEYLREFVDTTGRVPREEDQCEIALTQMAREDAAAREATRFLFCDTTPLMTAIYSRWYWNRVDAQLSVLEQRHDYALTFVTAPDGPWEADGLQRESEAVRQTIHEQVVQMLDERGIGYALVTGTLEDRMTQAVRLLANRRAVVLARNDGLWGGA</sequence>
<keyword evidence="3" id="KW-1185">Reference proteome</keyword>
<comment type="caution">
    <text evidence="2">The sequence shown here is derived from an EMBL/GenBank/DDBJ whole genome shotgun (WGS) entry which is preliminary data.</text>
</comment>
<dbReference type="SUPFAM" id="SSF52540">
    <property type="entry name" value="P-loop containing nucleoside triphosphate hydrolases"/>
    <property type="match status" value="1"/>
</dbReference>
<organism evidence="2 3">
    <name type="scientific">Massilia aquatica</name>
    <dbReference type="NCBI Taxonomy" id="2609000"/>
    <lineage>
        <taxon>Bacteria</taxon>
        <taxon>Pseudomonadati</taxon>
        <taxon>Pseudomonadota</taxon>
        <taxon>Betaproteobacteria</taxon>
        <taxon>Burkholderiales</taxon>
        <taxon>Oxalobacteraceae</taxon>
        <taxon>Telluria group</taxon>
        <taxon>Massilia</taxon>
    </lineage>
</organism>
<keyword evidence="2" id="KW-0067">ATP-binding</keyword>
<feature type="domain" description="NadR/Ttd14 AAA" evidence="1">
    <location>
        <begin position="6"/>
        <end position="161"/>
    </location>
</feature>
<dbReference type="Pfam" id="PF13521">
    <property type="entry name" value="AAA_28"/>
    <property type="match status" value="1"/>
</dbReference>
<protein>
    <submittedName>
        <fullName evidence="2">ATP-binding protein</fullName>
    </submittedName>
</protein>
<gene>
    <name evidence="2" type="ORF">F1609_14965</name>
</gene>
<keyword evidence="2" id="KW-0547">Nucleotide-binding</keyword>
<dbReference type="EMBL" id="VVIW01000007">
    <property type="protein sequence ID" value="NHZ41447.1"/>
    <property type="molecule type" value="Genomic_DNA"/>
</dbReference>
<dbReference type="PANTHER" id="PTHR37512">
    <property type="entry name" value="TRIFUNCTIONAL NAD BIOSYNTHESIS/REGULATOR PROTEIN NADR"/>
    <property type="match status" value="1"/>
</dbReference>
<name>A0ABX0MB12_9BURK</name>
<dbReference type="Proteomes" id="UP000819052">
    <property type="component" value="Unassembled WGS sequence"/>
</dbReference>
<dbReference type="GO" id="GO:0005524">
    <property type="term" value="F:ATP binding"/>
    <property type="evidence" value="ECO:0007669"/>
    <property type="project" value="UniProtKB-KW"/>
</dbReference>
<dbReference type="InterPro" id="IPR027417">
    <property type="entry name" value="P-loop_NTPase"/>
</dbReference>
<evidence type="ECO:0000313" key="2">
    <source>
        <dbReference type="EMBL" id="NHZ41447.1"/>
    </source>
</evidence>
<evidence type="ECO:0000259" key="1">
    <source>
        <dbReference type="Pfam" id="PF13521"/>
    </source>
</evidence>
<reference evidence="2 3" key="1">
    <citation type="submission" date="2019-09" db="EMBL/GenBank/DDBJ databases">
        <title>Taxonomy of Antarctic Massilia spp.: description of Massilia rubra sp. nov., Massilia aquatica sp. nov., Massilia mucilaginosa sp. nov., Massilia frigida sp. nov. isolated from streams, lakes and regoliths.</title>
        <authorList>
            <person name="Holochova P."/>
            <person name="Sedlacek I."/>
            <person name="Kralova S."/>
            <person name="Maslanova I."/>
            <person name="Busse H.-J."/>
            <person name="Stankova E."/>
            <person name="Vrbovska V."/>
            <person name="Kovarovic V."/>
            <person name="Bartak M."/>
            <person name="Svec P."/>
            <person name="Pantucek R."/>
        </authorList>
    </citation>
    <scope>NUCLEOTIDE SEQUENCE [LARGE SCALE GENOMIC DNA]</scope>
    <source>
        <strain evidence="2 3">CCM 8693</strain>
    </source>
</reference>
<dbReference type="InterPro" id="IPR038727">
    <property type="entry name" value="NadR/Ttd14_AAA_dom"/>
</dbReference>
<dbReference type="PANTHER" id="PTHR37512:SF1">
    <property type="entry name" value="NADR_TTD14 AAA DOMAIN-CONTAINING PROTEIN"/>
    <property type="match status" value="1"/>
</dbReference>
<dbReference type="Gene3D" id="3.40.50.300">
    <property type="entry name" value="P-loop containing nucleotide triphosphate hydrolases"/>
    <property type="match status" value="1"/>
</dbReference>
<accession>A0ABX0MB12</accession>